<comment type="function">
    <text evidence="2">Involved in fatty acylation of protoxin at internal lysine residues, thereby converting it to the active toxin.</text>
</comment>
<evidence type="ECO:0000313" key="3">
    <source>
        <dbReference type="EMBL" id="RMC29681.1"/>
    </source>
</evidence>
<protein>
    <recommendedName>
        <fullName evidence="2">RTX toxin-activating lysine-acyltransferase</fullName>
        <ecNumber evidence="2">2.3.1.-</ecNumber>
    </recommendedName>
</protein>
<dbReference type="GO" id="GO:0009404">
    <property type="term" value="P:toxin metabolic process"/>
    <property type="evidence" value="ECO:0007669"/>
    <property type="project" value="UniProtKB-UniRule"/>
</dbReference>
<keyword evidence="2" id="KW-0963">Cytoplasm</keyword>
<keyword evidence="4" id="KW-1185">Reference proteome</keyword>
<dbReference type="Proteomes" id="UP000273516">
    <property type="component" value="Unassembled WGS sequence"/>
</dbReference>
<dbReference type="GO" id="GO:0016746">
    <property type="term" value="F:acyltransferase activity"/>
    <property type="evidence" value="ECO:0007669"/>
    <property type="project" value="UniProtKB-UniRule"/>
</dbReference>
<comment type="caution">
    <text evidence="3">The sequence shown here is derived from an EMBL/GenBank/DDBJ whole genome shotgun (WGS) entry which is preliminary data.</text>
</comment>
<dbReference type="InterPro" id="IPR003996">
    <property type="entry name" value="RTX_toxin-activating_protC_bac"/>
</dbReference>
<gene>
    <name evidence="3" type="ORF">C9E81_22435</name>
</gene>
<evidence type="ECO:0000256" key="2">
    <source>
        <dbReference type="RuleBase" id="RU368102"/>
    </source>
</evidence>
<keyword evidence="2" id="KW-0204">Cytolysis</keyword>
<dbReference type="OrthoDB" id="5431564at2"/>
<dbReference type="RefSeq" id="WP_122114581.1">
    <property type="nucleotide sequence ID" value="NZ_QOKZ01000026.1"/>
</dbReference>
<organism evidence="3 4">
    <name type="scientific">Paracoccus alkanivorans</name>
    <dbReference type="NCBI Taxonomy" id="2116655"/>
    <lineage>
        <taxon>Bacteria</taxon>
        <taxon>Pseudomonadati</taxon>
        <taxon>Pseudomonadota</taxon>
        <taxon>Alphaproteobacteria</taxon>
        <taxon>Rhodobacterales</taxon>
        <taxon>Paracoccaceae</taxon>
        <taxon>Paracoccus</taxon>
    </lineage>
</organism>
<evidence type="ECO:0000313" key="4">
    <source>
        <dbReference type="Proteomes" id="UP000273516"/>
    </source>
</evidence>
<accession>A0A3M0LWU9</accession>
<dbReference type="AlphaFoldDB" id="A0A3M0LWU9"/>
<dbReference type="EC" id="2.3.1.-" evidence="2"/>
<proteinExistence type="inferred from homology"/>
<comment type="similarity">
    <text evidence="1 2">Belongs to the RTX toxin acyltransferase family.</text>
</comment>
<name>A0A3M0LWU9_9RHOB</name>
<keyword evidence="2 3" id="KW-0808">Transferase</keyword>
<keyword evidence="2 3" id="KW-0012">Acyltransferase</keyword>
<dbReference type="Pfam" id="PF02794">
    <property type="entry name" value="HlyC"/>
    <property type="match status" value="1"/>
</dbReference>
<dbReference type="GO" id="GO:0005737">
    <property type="term" value="C:cytoplasm"/>
    <property type="evidence" value="ECO:0007669"/>
    <property type="project" value="UniProtKB-SubCell"/>
</dbReference>
<comment type="subcellular location">
    <subcellularLocation>
        <location evidence="2">Cytoplasm</location>
    </subcellularLocation>
</comment>
<evidence type="ECO:0000256" key="1">
    <source>
        <dbReference type="ARBA" id="ARBA00005686"/>
    </source>
</evidence>
<sequence length="133" mass="14974">MADLNDDRASTFLTDDKTFASVLGQAVWLMSMDPAYKNLPISMIEGRILPPIILRQFKLYSKGKQPVAFLTWAALDEHAAATLDRSGLTGNDLKFWRSGKKITVVDCVSPFTPSESFRKTFFEKSNIPRDVEK</sequence>
<dbReference type="GO" id="GO:0031640">
    <property type="term" value="P:killing of cells of another organism"/>
    <property type="evidence" value="ECO:0007669"/>
    <property type="project" value="UniProtKB-KW"/>
</dbReference>
<dbReference type="EMBL" id="QOKZ01000026">
    <property type="protein sequence ID" value="RMC29681.1"/>
    <property type="molecule type" value="Genomic_DNA"/>
</dbReference>
<reference evidence="3 4" key="1">
    <citation type="submission" date="2018-07" db="EMBL/GenBank/DDBJ databases">
        <authorList>
            <person name="Zhang Y."/>
            <person name="Wang L."/>
            <person name="Ma S."/>
        </authorList>
    </citation>
    <scope>NUCLEOTIDE SEQUENCE [LARGE SCALE GENOMIC DNA]</scope>
    <source>
        <strain evidence="3 4">4-2</strain>
    </source>
</reference>